<evidence type="ECO:0000256" key="5">
    <source>
        <dbReference type="ARBA" id="ARBA00023136"/>
    </source>
</evidence>
<dbReference type="PANTHER" id="PTHR11134">
    <property type="entry name" value="ADAPTOR COMPLEX SUBUNIT BETA FAMILY MEMBER"/>
    <property type="match status" value="1"/>
</dbReference>
<evidence type="ECO:0000313" key="9">
    <source>
        <dbReference type="Proteomes" id="UP000187455"/>
    </source>
</evidence>
<keyword evidence="5" id="KW-0472">Membrane</keyword>
<feature type="region of interest" description="Disordered" evidence="6">
    <location>
        <begin position="965"/>
        <end position="984"/>
    </location>
</feature>
<sequence length="1112" mass="124589">MSQYLNRAISLATNAAIISIKASEGFVQNAKDLKMELDGEIYDNAEAKLGSISQELSSSNEKNVLVGRGFDLSNQFPLVVKNVESKNIEIRKLVYIYLTKYAEKNPDLALLSVNTFQKDLSDRSPTIRAMALKVLSGIKIRQISGIIILSIKKCSTDPSPHVRKTAALAAIKILRSDPSTSEQITQIVKTMMTEQSPLAIGSVVKAFQTVCGNDVDLIHQNYRRCCEMLLDVDEWGQIALVQMLVRYSRSQFTNPNKFLHQKNIPNDTNSKKNTDLIAINDFLLSPENKTTLIDQDFELLLVSLKKLLYSNNNAVVMSAISALFELAPISDLDVIWKPLARIIRSCPENEALILVNVQKIVSLYPDLFAGNSSTFFIKEDDPFRVKLLKLNLIESLVSPDCAEVVLLELIDYTKTWDTNLISSAIVSISKCSLKVGPHFKKYVSFLLSLLKNAKDIIVSGAIQGLCLMISNSFEKENCGFLDEKTIIKLLGLLINCSINVLDSNSRALVFRTISESTFYVKFPYTMEALRIGASKFLDENDYSKMEILTLCFTILYHKTYETKSVSYSDDALFTDSQESKGKNDIFIIYKHLFTLARYDSSYSIREYVRFLRSIFPLENDPIPKIARNSDLSFTKLGLLFKNHCDQQNNQNDMPKSLSKKYNPPNLINDNFLVNSLSLFVGYKLNGYDDLPNWPEIQPKHTLRGSQTSAIKLKEKLSNVGGAYLPGISPISKPQITQIKKLKYKYNPSSGKKIDNLSKGRTELTQLSENTDRNLSQSGSSDDSELEDFLDSSNELHTQVNQEKSSNTPSPMRSNYIKDINTEVSSSSSSYSVSPKKKHTISYFSKSRHNIISQDSSDESDNEIPLLSGNTRYDPTSQKLELLGSLHPGSYKSQQLTDQNGKNNIRILNPWESSLVNENTEIKYVNKNSGVFNFSDLKHEKNPNKSKNDVDFEDLVKKNSFVVQIESHSSSSSSSENQSDDDVSQGLLKRDVSEKAKISSFTSAGISVSGDSLIKSHKLNQIKDIYSSNSNSSTNLPNDIAINEYKNGKNNNNSSNLFGGTSKSEISDFLRHNEDLKSKNNSLGSNSSKSHSYAVENEDLNEIEIQNSTDLWK</sequence>
<dbReference type="Gene3D" id="1.25.10.10">
    <property type="entry name" value="Leucine-rich Repeat Variant"/>
    <property type="match status" value="1"/>
</dbReference>
<feature type="region of interest" description="Disordered" evidence="6">
    <location>
        <begin position="1075"/>
        <end position="1098"/>
    </location>
</feature>
<evidence type="ECO:0000256" key="3">
    <source>
        <dbReference type="ARBA" id="ARBA00022448"/>
    </source>
</evidence>
<gene>
    <name evidence="8" type="ORF">AYI68_g7083</name>
</gene>
<dbReference type="InterPro" id="IPR002553">
    <property type="entry name" value="Clathrin/coatomer_adapt-like_N"/>
</dbReference>
<feature type="domain" description="Clathrin/coatomer adaptor adaptin-like N-terminal" evidence="7">
    <location>
        <begin position="68"/>
        <end position="475"/>
    </location>
</feature>
<protein>
    <submittedName>
        <fullName evidence="8">AP-3 complex subunit beta-2</fullName>
    </submittedName>
</protein>
<dbReference type="EMBL" id="LSSL01005390">
    <property type="protein sequence ID" value="OLY78859.1"/>
    <property type="molecule type" value="Genomic_DNA"/>
</dbReference>
<dbReference type="Proteomes" id="UP000187455">
    <property type="component" value="Unassembled WGS sequence"/>
</dbReference>
<reference evidence="8 9" key="1">
    <citation type="journal article" date="2016" name="Mol. Biol. Evol.">
        <title>Genome-Wide Survey of Gut Fungi (Harpellales) Reveals the First Horizontally Transferred Ubiquitin Gene from a Mosquito Host.</title>
        <authorList>
            <person name="Wang Y."/>
            <person name="White M.M."/>
            <person name="Kvist S."/>
            <person name="Moncalvo J.M."/>
        </authorList>
    </citation>
    <scope>NUCLEOTIDE SEQUENCE [LARGE SCALE GENOMIC DNA]</scope>
    <source>
        <strain evidence="8 9">ALG-7-W6</strain>
    </source>
</reference>
<accession>A0A1R0GPP2</accession>
<dbReference type="OrthoDB" id="10254310at2759"/>
<evidence type="ECO:0000259" key="7">
    <source>
        <dbReference type="Pfam" id="PF01602"/>
    </source>
</evidence>
<evidence type="ECO:0000256" key="1">
    <source>
        <dbReference type="ARBA" id="ARBA00004308"/>
    </source>
</evidence>
<dbReference type="AlphaFoldDB" id="A0A1R0GPP2"/>
<evidence type="ECO:0000256" key="4">
    <source>
        <dbReference type="ARBA" id="ARBA00022927"/>
    </source>
</evidence>
<feature type="region of interest" description="Disordered" evidence="6">
    <location>
        <begin position="765"/>
        <end position="788"/>
    </location>
</feature>
<comment type="caution">
    <text evidence="8">The sequence shown here is derived from an EMBL/GenBank/DDBJ whole genome shotgun (WGS) entry which is preliminary data.</text>
</comment>
<comment type="subcellular location">
    <subcellularLocation>
        <location evidence="1">Endomembrane system</location>
    </subcellularLocation>
</comment>
<keyword evidence="3" id="KW-0813">Transport</keyword>
<proteinExistence type="inferred from homology"/>
<dbReference type="InterPro" id="IPR016024">
    <property type="entry name" value="ARM-type_fold"/>
</dbReference>
<dbReference type="InterPro" id="IPR011989">
    <property type="entry name" value="ARM-like"/>
</dbReference>
<evidence type="ECO:0000256" key="2">
    <source>
        <dbReference type="ARBA" id="ARBA00006613"/>
    </source>
</evidence>
<keyword evidence="4" id="KW-0653">Protein transport</keyword>
<evidence type="ECO:0000313" key="8">
    <source>
        <dbReference type="EMBL" id="OLY78859.1"/>
    </source>
</evidence>
<evidence type="ECO:0000256" key="6">
    <source>
        <dbReference type="SAM" id="MobiDB-lite"/>
    </source>
</evidence>
<name>A0A1R0GPP2_9FUNG</name>
<dbReference type="GO" id="GO:0030117">
    <property type="term" value="C:membrane coat"/>
    <property type="evidence" value="ECO:0007669"/>
    <property type="project" value="InterPro"/>
</dbReference>
<dbReference type="InterPro" id="IPR026739">
    <property type="entry name" value="AP_beta"/>
</dbReference>
<dbReference type="SUPFAM" id="SSF48371">
    <property type="entry name" value="ARM repeat"/>
    <property type="match status" value="1"/>
</dbReference>
<dbReference type="STRING" id="133383.A0A1R0GPP2"/>
<feature type="compositionally biased region" description="Low complexity" evidence="6">
    <location>
        <begin position="1078"/>
        <end position="1091"/>
    </location>
</feature>
<organism evidence="8 9">
    <name type="scientific">Smittium mucronatum</name>
    <dbReference type="NCBI Taxonomy" id="133383"/>
    <lineage>
        <taxon>Eukaryota</taxon>
        <taxon>Fungi</taxon>
        <taxon>Fungi incertae sedis</taxon>
        <taxon>Zoopagomycota</taxon>
        <taxon>Kickxellomycotina</taxon>
        <taxon>Harpellomycetes</taxon>
        <taxon>Harpellales</taxon>
        <taxon>Legeriomycetaceae</taxon>
        <taxon>Smittium</taxon>
    </lineage>
</organism>
<dbReference type="GO" id="GO:0012505">
    <property type="term" value="C:endomembrane system"/>
    <property type="evidence" value="ECO:0007669"/>
    <property type="project" value="UniProtKB-SubCell"/>
</dbReference>
<keyword evidence="9" id="KW-1185">Reference proteome</keyword>
<dbReference type="GO" id="GO:0016192">
    <property type="term" value="P:vesicle-mediated transport"/>
    <property type="evidence" value="ECO:0007669"/>
    <property type="project" value="InterPro"/>
</dbReference>
<comment type="similarity">
    <text evidence="2">Belongs to the adaptor complexes large subunit family.</text>
</comment>
<dbReference type="GO" id="GO:0006886">
    <property type="term" value="P:intracellular protein transport"/>
    <property type="evidence" value="ECO:0007669"/>
    <property type="project" value="InterPro"/>
</dbReference>
<feature type="compositionally biased region" description="Low complexity" evidence="6">
    <location>
        <begin position="965"/>
        <end position="976"/>
    </location>
</feature>
<dbReference type="Pfam" id="PF01602">
    <property type="entry name" value="Adaptin_N"/>
    <property type="match status" value="1"/>
</dbReference>